<keyword evidence="3" id="KW-1185">Reference proteome</keyword>
<reference evidence="2 3" key="1">
    <citation type="journal article" date="2018" name="Nat. Ecol. Evol.">
        <title>Pezizomycetes genomes reveal the molecular basis of ectomycorrhizal truffle lifestyle.</title>
        <authorList>
            <person name="Murat C."/>
            <person name="Payen T."/>
            <person name="Noel B."/>
            <person name="Kuo A."/>
            <person name="Morin E."/>
            <person name="Chen J."/>
            <person name="Kohler A."/>
            <person name="Krizsan K."/>
            <person name="Balestrini R."/>
            <person name="Da Silva C."/>
            <person name="Montanini B."/>
            <person name="Hainaut M."/>
            <person name="Levati E."/>
            <person name="Barry K.W."/>
            <person name="Belfiori B."/>
            <person name="Cichocki N."/>
            <person name="Clum A."/>
            <person name="Dockter R.B."/>
            <person name="Fauchery L."/>
            <person name="Guy J."/>
            <person name="Iotti M."/>
            <person name="Le Tacon F."/>
            <person name="Lindquist E.A."/>
            <person name="Lipzen A."/>
            <person name="Malagnac F."/>
            <person name="Mello A."/>
            <person name="Molinier V."/>
            <person name="Miyauchi S."/>
            <person name="Poulain J."/>
            <person name="Riccioni C."/>
            <person name="Rubini A."/>
            <person name="Sitrit Y."/>
            <person name="Splivallo R."/>
            <person name="Traeger S."/>
            <person name="Wang M."/>
            <person name="Zifcakova L."/>
            <person name="Wipf D."/>
            <person name="Zambonelli A."/>
            <person name="Paolocci F."/>
            <person name="Nowrousian M."/>
            <person name="Ottonello S."/>
            <person name="Baldrian P."/>
            <person name="Spatafora J.W."/>
            <person name="Henrissat B."/>
            <person name="Nagy L.G."/>
            <person name="Aury J.M."/>
            <person name="Wincker P."/>
            <person name="Grigoriev I.V."/>
            <person name="Bonfante P."/>
            <person name="Martin F.M."/>
        </authorList>
    </citation>
    <scope>NUCLEOTIDE SEQUENCE [LARGE SCALE GENOMIC DNA]</scope>
    <source>
        <strain evidence="2 3">ATCC MYA-4762</strain>
    </source>
</reference>
<keyword evidence="1" id="KW-0732">Signal</keyword>
<dbReference type="OrthoDB" id="5302763at2759"/>
<gene>
    <name evidence="2" type="ORF">L211DRAFT_831991</name>
</gene>
<proteinExistence type="predicted"/>
<accession>A0A3N4M9V0</accession>
<dbReference type="EMBL" id="ML121527">
    <property type="protein sequence ID" value="RPB29312.1"/>
    <property type="molecule type" value="Genomic_DNA"/>
</dbReference>
<organism evidence="2 3">
    <name type="scientific">Terfezia boudieri ATCC MYA-4762</name>
    <dbReference type="NCBI Taxonomy" id="1051890"/>
    <lineage>
        <taxon>Eukaryota</taxon>
        <taxon>Fungi</taxon>
        <taxon>Dikarya</taxon>
        <taxon>Ascomycota</taxon>
        <taxon>Pezizomycotina</taxon>
        <taxon>Pezizomycetes</taxon>
        <taxon>Pezizales</taxon>
        <taxon>Pezizaceae</taxon>
        <taxon>Terfezia</taxon>
    </lineage>
</organism>
<evidence type="ECO:0000313" key="2">
    <source>
        <dbReference type="EMBL" id="RPB29312.1"/>
    </source>
</evidence>
<dbReference type="InParanoid" id="A0A3N4M9V0"/>
<sequence length="201" mass="22613">MKFTLTLVVLTASVLSTVVTAQTNTKYPFRLRAWRDSRFNNPLPLSIYVELDPTTGDAIINRTAGYTGFDSYLDPTPEEGTLHKNGTGEMGYLFPLHGMDTDLPHYQLRYSRGIPKIAGVLWRNFTTVGRGCGGHCGGATLDYDIGGDRGYGEWYIIPKKKNAHGKKGDRHVWYLRWIGVKFLNETVDIPDGGYSVYLWKN</sequence>
<evidence type="ECO:0000313" key="3">
    <source>
        <dbReference type="Proteomes" id="UP000267821"/>
    </source>
</evidence>
<dbReference type="Proteomes" id="UP000267821">
    <property type="component" value="Unassembled WGS sequence"/>
</dbReference>
<feature type="signal peptide" evidence="1">
    <location>
        <begin position="1"/>
        <end position="21"/>
    </location>
</feature>
<feature type="chain" id="PRO_5018099680" evidence="1">
    <location>
        <begin position="22"/>
        <end position="201"/>
    </location>
</feature>
<evidence type="ECO:0000256" key="1">
    <source>
        <dbReference type="SAM" id="SignalP"/>
    </source>
</evidence>
<name>A0A3N4M9V0_9PEZI</name>
<dbReference type="AlphaFoldDB" id="A0A3N4M9V0"/>
<protein>
    <submittedName>
        <fullName evidence="2">Uncharacterized protein</fullName>
    </submittedName>
</protein>